<dbReference type="SMART" id="SM00044">
    <property type="entry name" value="CYCc"/>
    <property type="match status" value="1"/>
</dbReference>
<dbReference type="GO" id="GO:0007189">
    <property type="term" value="P:adenylate cyclase-activating G protein-coupled receptor signaling pathway"/>
    <property type="evidence" value="ECO:0007669"/>
    <property type="project" value="TreeGrafter"/>
</dbReference>
<keyword evidence="9" id="KW-0460">Magnesium</keyword>
<feature type="compositionally biased region" description="Low complexity" evidence="15">
    <location>
        <begin position="391"/>
        <end position="403"/>
    </location>
</feature>
<name>A0A2T7PCK2_POMCA</name>
<accession>A0A2T7PCK2</accession>
<feature type="compositionally biased region" description="Polar residues" evidence="15">
    <location>
        <begin position="234"/>
        <end position="252"/>
    </location>
</feature>
<evidence type="ECO:0000256" key="14">
    <source>
        <dbReference type="RuleBase" id="RU000405"/>
    </source>
</evidence>
<feature type="region of interest" description="Disordered" evidence="15">
    <location>
        <begin position="939"/>
        <end position="963"/>
    </location>
</feature>
<dbReference type="GO" id="GO:0005524">
    <property type="term" value="F:ATP binding"/>
    <property type="evidence" value="ECO:0007669"/>
    <property type="project" value="UniProtKB-KW"/>
</dbReference>
<feature type="compositionally biased region" description="Polar residues" evidence="15">
    <location>
        <begin position="499"/>
        <end position="529"/>
    </location>
</feature>
<dbReference type="GO" id="GO:0004016">
    <property type="term" value="F:adenylate cyclase activity"/>
    <property type="evidence" value="ECO:0007669"/>
    <property type="project" value="UniProtKB-EC"/>
</dbReference>
<evidence type="ECO:0000256" key="10">
    <source>
        <dbReference type="ARBA" id="ARBA00022989"/>
    </source>
</evidence>
<evidence type="ECO:0000256" key="6">
    <source>
        <dbReference type="ARBA" id="ARBA00022723"/>
    </source>
</evidence>
<dbReference type="GO" id="GO:0005886">
    <property type="term" value="C:plasma membrane"/>
    <property type="evidence" value="ECO:0007669"/>
    <property type="project" value="TreeGrafter"/>
</dbReference>
<feature type="compositionally biased region" description="Low complexity" evidence="15">
    <location>
        <begin position="309"/>
        <end position="320"/>
    </location>
</feature>
<evidence type="ECO:0000256" key="4">
    <source>
        <dbReference type="ARBA" id="ARBA00012201"/>
    </source>
</evidence>
<keyword evidence="18" id="KW-1185">Reference proteome</keyword>
<dbReference type="InterPro" id="IPR029787">
    <property type="entry name" value="Nucleotide_cyclase"/>
</dbReference>
<protein>
    <recommendedName>
        <fullName evidence="4">adenylate cyclase</fullName>
        <ecNumber evidence="4">4.6.1.1</ecNumber>
    </recommendedName>
</protein>
<feature type="compositionally biased region" description="Low complexity" evidence="15">
    <location>
        <begin position="187"/>
        <end position="199"/>
    </location>
</feature>
<evidence type="ECO:0000256" key="8">
    <source>
        <dbReference type="ARBA" id="ARBA00022840"/>
    </source>
</evidence>
<evidence type="ECO:0000256" key="12">
    <source>
        <dbReference type="ARBA" id="ARBA00023136"/>
    </source>
</evidence>
<dbReference type="PROSITE" id="PS00452">
    <property type="entry name" value="GUANYLATE_CYCLASE_1"/>
    <property type="match status" value="1"/>
</dbReference>
<dbReference type="SUPFAM" id="SSF55073">
    <property type="entry name" value="Nucleotide cyclase"/>
    <property type="match status" value="1"/>
</dbReference>
<sequence length="1023" mass="110805">MRQKIEGMEEDTDASVTEYLTVLVEFVMAMKEKLRNINENSYNNFSLKVGINIGPVVAGVIGARKPQYDIWGNTVNVASRMESTGKPEHIQVTEEVYAALRELYEFRCRGRVSVKGKGEMITYFLHSRKLPDARSMGGISGATFQDPRRSPLTPDSPSLARPSSRESWDGVMRQGSGYSLRQGSLTSQSKSPVCSSVSPGLERQPSMDSGRANLGTPPGSLNKKRQCSVIDSPRTASRKLSGSSGTNPLSNENHMRTDPPELPAIHYMNIKMHSSSHSNTPPGRARHSLVQNSLFDSLKETNNQPPTSPSLSPANSLPSNGDDNGGSPQMQSLLLGSSLSRTIAESGSVPSTSFSRPLASPPASNRSSVASIQPLRRVNSDLATKPPTPPSSHSSPSIVSQMPNQGGGQFARSSQMTLGSGIGVSPIRQQVLKAPQEEMIPEDPVLAYNQDNTALLKELPPKEILPGGNMTRDLGQAISQNSPNRPHSKHTKKPRPLSNGYSSRNGNEVLFSQNGATSSKNDNSTNNGTSEERFVRGVYREPLHKSQSTTPSQRSSASSNKSTVFTGTADPIHDLSPSPTKSRPLSDVRRSSSGSKESNSSGSTLTPTASALVVSIDGKMMSILPPASGDAPLPIRRVNADDYGSAANGVKSDWGGGRLILSPKFKRQSFPSASYGKRDYASFTSDDERESISSRQMSDHSSIVLLQPIELKPSKNAFVRSLACDGKTDGDLLNYIFGSPFHSLDRVISRSSDTINSIPRCPPTPKFPVPATDSSSLTQLLHELTGQSSPMTQEITPSPRFGRSEDLRRTNGPGVGTSLGDWNSSRLRGNGISAADAERRRRHRLSAVPLGNPGDRQSISNPYQVKRRTTCSMPPRHCRSLDYIPSDRDEAHASNTSSTCGSPKVYNKRHSYLLPLIFGQHHAPPTHLDTISLSSLASSSEMSSHSDPAIHTHDSGSTAYESEYDNYRPGVVSDDDFYPPDPVSDVDFDLLDVDDINVDDLALSDRFSLDMPVPRFQKKITDV</sequence>
<dbReference type="PANTHER" id="PTHR45627">
    <property type="entry name" value="ADENYLATE CYCLASE TYPE 1"/>
    <property type="match status" value="1"/>
</dbReference>
<feature type="domain" description="Guanylate cyclase" evidence="16">
    <location>
        <begin position="23"/>
        <end position="82"/>
    </location>
</feature>
<comment type="catalytic activity">
    <reaction evidence="1">
        <text>ATP = 3',5'-cyclic AMP + diphosphate</text>
        <dbReference type="Rhea" id="RHEA:15389"/>
        <dbReference type="ChEBI" id="CHEBI:30616"/>
        <dbReference type="ChEBI" id="CHEBI:33019"/>
        <dbReference type="ChEBI" id="CHEBI:58165"/>
        <dbReference type="EC" id="4.6.1.1"/>
    </reaction>
</comment>
<gene>
    <name evidence="17" type="ORF">C0Q70_10420</name>
</gene>
<evidence type="ECO:0000256" key="9">
    <source>
        <dbReference type="ARBA" id="ARBA00022842"/>
    </source>
</evidence>
<evidence type="ECO:0000313" key="17">
    <source>
        <dbReference type="EMBL" id="PVD31142.1"/>
    </source>
</evidence>
<proteinExistence type="inferred from homology"/>
<feature type="compositionally biased region" description="Polar residues" evidence="15">
    <location>
        <begin position="344"/>
        <end position="355"/>
    </location>
</feature>
<dbReference type="AlphaFoldDB" id="A0A2T7PCK2"/>
<dbReference type="Pfam" id="PF00211">
    <property type="entry name" value="Guanylate_cyc"/>
    <property type="match status" value="1"/>
</dbReference>
<evidence type="ECO:0000256" key="11">
    <source>
        <dbReference type="ARBA" id="ARBA00022998"/>
    </source>
</evidence>
<keyword evidence="10" id="KW-1133">Transmembrane helix</keyword>
<dbReference type="GO" id="GO:0035556">
    <property type="term" value="P:intracellular signal transduction"/>
    <property type="evidence" value="ECO:0007669"/>
    <property type="project" value="InterPro"/>
</dbReference>
<feature type="region of interest" description="Disordered" evidence="15">
    <location>
        <begin position="459"/>
        <end position="606"/>
    </location>
</feature>
<keyword evidence="13 14" id="KW-0456">Lyase</keyword>
<dbReference type="STRING" id="400727.A0A2T7PCK2"/>
<evidence type="ECO:0000256" key="5">
    <source>
        <dbReference type="ARBA" id="ARBA00022692"/>
    </source>
</evidence>
<feature type="region of interest" description="Disordered" evidence="15">
    <location>
        <begin position="788"/>
        <end position="823"/>
    </location>
</feature>
<keyword evidence="11" id="KW-0115">cAMP biosynthesis</keyword>
<dbReference type="PROSITE" id="PS50125">
    <property type="entry name" value="GUANYLATE_CYCLASE_2"/>
    <property type="match status" value="1"/>
</dbReference>
<feature type="compositionally biased region" description="Low complexity" evidence="15">
    <location>
        <begin position="591"/>
        <end position="603"/>
    </location>
</feature>
<feature type="compositionally biased region" description="Low complexity" evidence="15">
    <location>
        <begin position="546"/>
        <end position="559"/>
    </location>
</feature>
<evidence type="ECO:0000256" key="15">
    <source>
        <dbReference type="SAM" id="MobiDB-lite"/>
    </source>
</evidence>
<evidence type="ECO:0000256" key="1">
    <source>
        <dbReference type="ARBA" id="ARBA00001593"/>
    </source>
</evidence>
<comment type="similarity">
    <text evidence="14">Belongs to the adenylyl cyclase class-4/guanylyl cyclase family.</text>
</comment>
<organism evidence="17 18">
    <name type="scientific">Pomacea canaliculata</name>
    <name type="common">Golden apple snail</name>
    <dbReference type="NCBI Taxonomy" id="400727"/>
    <lineage>
        <taxon>Eukaryota</taxon>
        <taxon>Metazoa</taxon>
        <taxon>Spiralia</taxon>
        <taxon>Lophotrochozoa</taxon>
        <taxon>Mollusca</taxon>
        <taxon>Gastropoda</taxon>
        <taxon>Caenogastropoda</taxon>
        <taxon>Architaenioglossa</taxon>
        <taxon>Ampullarioidea</taxon>
        <taxon>Ampullariidae</taxon>
        <taxon>Pomacea</taxon>
    </lineage>
</organism>
<keyword evidence="6" id="KW-0479">Metal-binding</keyword>
<feature type="compositionally biased region" description="Basic and acidic residues" evidence="15">
    <location>
        <begin position="530"/>
        <end position="544"/>
    </location>
</feature>
<evidence type="ECO:0000256" key="13">
    <source>
        <dbReference type="ARBA" id="ARBA00023239"/>
    </source>
</evidence>
<keyword evidence="12" id="KW-0472">Membrane</keyword>
<dbReference type="EC" id="4.6.1.1" evidence="4"/>
<dbReference type="GO" id="GO:0006171">
    <property type="term" value="P:cAMP biosynthetic process"/>
    <property type="evidence" value="ECO:0007669"/>
    <property type="project" value="UniProtKB-KW"/>
</dbReference>
<dbReference type="GO" id="GO:0046872">
    <property type="term" value="F:metal ion binding"/>
    <property type="evidence" value="ECO:0007669"/>
    <property type="project" value="UniProtKB-KW"/>
</dbReference>
<keyword evidence="8" id="KW-0067">ATP-binding</keyword>
<comment type="caution">
    <text evidence="17">The sequence shown here is derived from an EMBL/GenBank/DDBJ whole genome shotgun (WGS) entry which is preliminary data.</text>
</comment>
<keyword evidence="7" id="KW-0547">Nucleotide-binding</keyword>
<feature type="region of interest" description="Disordered" evidence="15">
    <location>
        <begin position="135"/>
        <end position="261"/>
    </location>
</feature>
<dbReference type="PANTHER" id="PTHR45627:SF26">
    <property type="entry name" value="ADENYLATE CYCLASE TYPE 1"/>
    <property type="match status" value="1"/>
</dbReference>
<keyword evidence="5" id="KW-0812">Transmembrane</keyword>
<dbReference type="Gene3D" id="3.30.70.1230">
    <property type="entry name" value="Nucleotide cyclase"/>
    <property type="match status" value="1"/>
</dbReference>
<evidence type="ECO:0000259" key="16">
    <source>
        <dbReference type="PROSITE" id="PS50125"/>
    </source>
</evidence>
<evidence type="ECO:0000256" key="2">
    <source>
        <dbReference type="ARBA" id="ARBA00001946"/>
    </source>
</evidence>
<dbReference type="OrthoDB" id="2107370at2759"/>
<evidence type="ECO:0000313" key="18">
    <source>
        <dbReference type="Proteomes" id="UP000245119"/>
    </source>
</evidence>
<dbReference type="InterPro" id="IPR018297">
    <property type="entry name" value="A/G_cyclase_CS"/>
</dbReference>
<feature type="compositionally biased region" description="Basic residues" evidence="15">
    <location>
        <begin position="486"/>
        <end position="495"/>
    </location>
</feature>
<feature type="region of interest" description="Disordered" evidence="15">
    <location>
        <begin position="344"/>
        <end position="421"/>
    </location>
</feature>
<dbReference type="CDD" id="cd07302">
    <property type="entry name" value="CHD"/>
    <property type="match status" value="1"/>
</dbReference>
<evidence type="ECO:0000256" key="3">
    <source>
        <dbReference type="ARBA" id="ARBA00004141"/>
    </source>
</evidence>
<dbReference type="EMBL" id="PZQS01000005">
    <property type="protein sequence ID" value="PVD31142.1"/>
    <property type="molecule type" value="Genomic_DNA"/>
</dbReference>
<feature type="compositionally biased region" description="Polar residues" evidence="15">
    <location>
        <begin position="176"/>
        <end position="186"/>
    </location>
</feature>
<reference evidence="17 18" key="1">
    <citation type="submission" date="2018-04" db="EMBL/GenBank/DDBJ databases">
        <title>The genome of golden apple snail Pomacea canaliculata provides insight into stress tolerance and invasive adaptation.</title>
        <authorList>
            <person name="Liu C."/>
            <person name="Liu B."/>
            <person name="Ren Y."/>
            <person name="Zhang Y."/>
            <person name="Wang H."/>
            <person name="Li S."/>
            <person name="Jiang F."/>
            <person name="Yin L."/>
            <person name="Zhang G."/>
            <person name="Qian W."/>
            <person name="Fan W."/>
        </authorList>
    </citation>
    <scope>NUCLEOTIDE SEQUENCE [LARGE SCALE GENOMIC DNA]</scope>
    <source>
        <strain evidence="17">SZHN2017</strain>
        <tissue evidence="17">Muscle</tissue>
    </source>
</reference>
<feature type="region of interest" description="Disordered" evidence="15">
    <location>
        <begin position="298"/>
        <end position="332"/>
    </location>
</feature>
<evidence type="ECO:0000256" key="7">
    <source>
        <dbReference type="ARBA" id="ARBA00022741"/>
    </source>
</evidence>
<feature type="compositionally biased region" description="Polar residues" evidence="15">
    <location>
        <begin position="362"/>
        <end position="371"/>
    </location>
</feature>
<dbReference type="Proteomes" id="UP000245119">
    <property type="component" value="Linkage Group LG5"/>
</dbReference>
<comment type="cofactor">
    <cofactor evidence="2">
        <name>Mg(2+)</name>
        <dbReference type="ChEBI" id="CHEBI:18420"/>
    </cofactor>
</comment>
<dbReference type="InterPro" id="IPR001054">
    <property type="entry name" value="A/G_cyclase"/>
</dbReference>
<comment type="subcellular location">
    <subcellularLocation>
        <location evidence="3">Membrane</location>
        <topology evidence="3">Multi-pass membrane protein</topology>
    </subcellularLocation>
</comment>